<dbReference type="NCBIfam" id="NF040579">
    <property type="entry name" value="S1_dom_CvfD"/>
    <property type="match status" value="1"/>
</dbReference>
<accession>A0ABV5WAF7</accession>
<dbReference type="PRINTS" id="PR00681">
    <property type="entry name" value="RIBOSOMALS1"/>
</dbReference>
<keyword evidence="6" id="KW-1185">Reference proteome</keyword>
<dbReference type="EMBL" id="JBHMAF010000004">
    <property type="protein sequence ID" value="MFB9757146.1"/>
    <property type="molecule type" value="Genomic_DNA"/>
</dbReference>
<dbReference type="PANTHER" id="PTHR10724">
    <property type="entry name" value="30S RIBOSOMAL PROTEIN S1"/>
    <property type="match status" value="1"/>
</dbReference>
<evidence type="ECO:0000259" key="4">
    <source>
        <dbReference type="PROSITE" id="PS50126"/>
    </source>
</evidence>
<evidence type="ECO:0000313" key="5">
    <source>
        <dbReference type="EMBL" id="MFB9757146.1"/>
    </source>
</evidence>
<dbReference type="PANTHER" id="PTHR10724:SF7">
    <property type="entry name" value="SMALL RIBOSOMAL SUBUNIT PROTEIN BS1C"/>
    <property type="match status" value="1"/>
</dbReference>
<dbReference type="Gene3D" id="2.40.50.140">
    <property type="entry name" value="Nucleic acid-binding proteins"/>
    <property type="match status" value="1"/>
</dbReference>
<dbReference type="SUPFAM" id="SSF50249">
    <property type="entry name" value="Nucleic acid-binding proteins"/>
    <property type="match status" value="1"/>
</dbReference>
<proteinExistence type="inferred from homology"/>
<dbReference type="InterPro" id="IPR050437">
    <property type="entry name" value="Ribos_protein_bS1-like"/>
</dbReference>
<dbReference type="RefSeq" id="WP_129729364.1">
    <property type="nucleotide sequence ID" value="NZ_JBHMAF010000004.1"/>
</dbReference>
<name>A0ABV5WAF7_9BACI</name>
<comment type="caution">
    <text evidence="5">The sequence shown here is derived from an EMBL/GenBank/DDBJ whole genome shotgun (WGS) entry which is preliminary data.</text>
</comment>
<feature type="domain" description="S1 motif" evidence="4">
    <location>
        <begin position="8"/>
        <end position="77"/>
    </location>
</feature>
<dbReference type="Pfam" id="PF00575">
    <property type="entry name" value="S1"/>
    <property type="match status" value="1"/>
</dbReference>
<evidence type="ECO:0000256" key="1">
    <source>
        <dbReference type="ARBA" id="ARBA00006767"/>
    </source>
</evidence>
<keyword evidence="2" id="KW-0689">Ribosomal protein</keyword>
<gene>
    <name evidence="5" type="primary">yugI</name>
    <name evidence="5" type="ORF">ACFFMS_01060</name>
</gene>
<dbReference type="InterPro" id="IPR003029">
    <property type="entry name" value="S1_domain"/>
</dbReference>
<reference evidence="5 6" key="1">
    <citation type="submission" date="2024-09" db="EMBL/GenBank/DDBJ databases">
        <authorList>
            <person name="Sun Q."/>
            <person name="Mori K."/>
        </authorList>
    </citation>
    <scope>NUCLEOTIDE SEQUENCE [LARGE SCALE GENOMIC DNA]</scope>
    <source>
        <strain evidence="5 6">JCM 11201</strain>
    </source>
</reference>
<sequence>MLDKYHRGTVVKGKVTGIQGYGAFVALDESTQGLVHISEITNGYVKDIRDFLKVGDEVQVKVLSVDEESGKISLSLKAIQEPSLSKRQTVLCVPKPDAAGFNTLRDKLTEWIEQSQEHNAVK</sequence>
<evidence type="ECO:0000313" key="6">
    <source>
        <dbReference type="Proteomes" id="UP001589609"/>
    </source>
</evidence>
<organism evidence="5 6">
    <name type="scientific">Ectobacillus funiculus</name>
    <dbReference type="NCBI Taxonomy" id="137993"/>
    <lineage>
        <taxon>Bacteria</taxon>
        <taxon>Bacillati</taxon>
        <taxon>Bacillota</taxon>
        <taxon>Bacilli</taxon>
        <taxon>Bacillales</taxon>
        <taxon>Bacillaceae</taxon>
        <taxon>Ectobacillus</taxon>
    </lineage>
</organism>
<evidence type="ECO:0000256" key="3">
    <source>
        <dbReference type="ARBA" id="ARBA00023274"/>
    </source>
</evidence>
<evidence type="ECO:0000256" key="2">
    <source>
        <dbReference type="ARBA" id="ARBA00022980"/>
    </source>
</evidence>
<dbReference type="PROSITE" id="PS50126">
    <property type="entry name" value="S1"/>
    <property type="match status" value="1"/>
</dbReference>
<dbReference type="InterPro" id="IPR012340">
    <property type="entry name" value="NA-bd_OB-fold"/>
</dbReference>
<dbReference type="NCBIfam" id="NF005973">
    <property type="entry name" value="PRK08059.1"/>
    <property type="match status" value="1"/>
</dbReference>
<keyword evidence="3" id="KW-0687">Ribonucleoprotein</keyword>
<dbReference type="InterPro" id="IPR035104">
    <property type="entry name" value="Ribosomal_protein_S1-like"/>
</dbReference>
<protein>
    <submittedName>
        <fullName evidence="5">S1 domain-containing post-transcriptional regulator GSP13</fullName>
    </submittedName>
</protein>
<dbReference type="Proteomes" id="UP001589609">
    <property type="component" value="Unassembled WGS sequence"/>
</dbReference>
<comment type="similarity">
    <text evidence="1">Belongs to the bacterial ribosomal protein bS1 family.</text>
</comment>
<dbReference type="SMART" id="SM00316">
    <property type="entry name" value="S1"/>
    <property type="match status" value="1"/>
</dbReference>